<dbReference type="PRINTS" id="PR00368">
    <property type="entry name" value="FADPNR"/>
</dbReference>
<sequence length="542" mass="57844">MADSGGGREAAGGGGGTLVTQQVCREDEMGEGEMREVEVAGHSVLLLRECLQFRALGSRCPHAGAPLSKGYLAQGRLRCPWHGACFSTRTGDIEEYPTLDCLPAFKVTVDGGQVYVTAGLKDLESSRRVKAMSPRCPLNPETVLVLGAGPAALTCAETLRQEGFTGRILLATRENHLPYDRTKLSKEMAVKAEGLYLRPQSFLDAHGIEVWLQKEVVSVDPVDKSVQFRDGSCQAYDSLLVATGSSPRLLQCPGSDLQHVFALLTPEDAARILASATGRQVVIVGASFIGMEVAASLVGKASSIHVVDRGHVPYQLVLGEQVGRVALKMLQAQGVQFHLKAEVEALQGQDGKVSRVVLAGGHQIPADVVVVGIGVVPNTAFLQGSSIALDRSGAVLVDLFMQTSLPSVFAAGDVASFPVALLGGECAPIRHWQIAQAHGHVAALNILGRQKALHTVPFFWTRLQAKTIRYAGCGRGYTDTVLKGSLEQETFLLFYIRDGFVTAVAGLNVDPMVSLVAEVLDSGRSISKEEAEAMERKALQKT</sequence>
<dbReference type="Gene3D" id="3.30.390.30">
    <property type="match status" value="1"/>
</dbReference>
<gene>
    <name evidence="14" type="primary">LOC110084300</name>
</gene>
<evidence type="ECO:0000259" key="12">
    <source>
        <dbReference type="PROSITE" id="PS51296"/>
    </source>
</evidence>
<evidence type="ECO:0000256" key="10">
    <source>
        <dbReference type="ARBA" id="ARBA00023014"/>
    </source>
</evidence>
<evidence type="ECO:0000256" key="9">
    <source>
        <dbReference type="ARBA" id="ARBA00023004"/>
    </source>
</evidence>
<keyword evidence="11" id="KW-0325">Glycoprotein</keyword>
<dbReference type="PANTHER" id="PTHR43557">
    <property type="entry name" value="APOPTOSIS-INDUCING FACTOR 1"/>
    <property type="match status" value="1"/>
</dbReference>
<dbReference type="RefSeq" id="XP_072834821.1">
    <property type="nucleotide sequence ID" value="XM_072978720.1"/>
</dbReference>
<dbReference type="InterPro" id="IPR050446">
    <property type="entry name" value="FAD-oxidoreductase/Apoptosis"/>
</dbReference>
<dbReference type="Gene3D" id="2.102.10.10">
    <property type="entry name" value="Rieske [2Fe-2S] iron-sulphur domain"/>
    <property type="match status" value="1"/>
</dbReference>
<keyword evidence="8" id="KW-0560">Oxidoreductase</keyword>
<evidence type="ECO:0000256" key="8">
    <source>
        <dbReference type="ARBA" id="ARBA00023002"/>
    </source>
</evidence>
<dbReference type="InterPro" id="IPR036922">
    <property type="entry name" value="Rieske_2Fe-2S_sf"/>
</dbReference>
<dbReference type="Pfam" id="PF07992">
    <property type="entry name" value="Pyr_redox_2"/>
    <property type="match status" value="1"/>
</dbReference>
<dbReference type="InterPro" id="IPR016156">
    <property type="entry name" value="FAD/NAD-linked_Rdtase_dimer_sf"/>
</dbReference>
<dbReference type="InterPro" id="IPR036188">
    <property type="entry name" value="FAD/NAD-bd_sf"/>
</dbReference>
<proteinExistence type="inferred from homology"/>
<dbReference type="CDD" id="cd03478">
    <property type="entry name" value="Rieske_AIFL_N"/>
    <property type="match status" value="1"/>
</dbReference>
<comment type="similarity">
    <text evidence="2">Belongs to the FAD-dependent oxidoreductase family.</text>
</comment>
<dbReference type="InterPro" id="IPR023753">
    <property type="entry name" value="FAD/NAD-binding_dom"/>
</dbReference>
<keyword evidence="5" id="KW-0001">2Fe-2S</keyword>
<evidence type="ECO:0000256" key="4">
    <source>
        <dbReference type="ARBA" id="ARBA00022630"/>
    </source>
</evidence>
<dbReference type="PRINTS" id="PR00469">
    <property type="entry name" value="PNDRDTASEII"/>
</dbReference>
<keyword evidence="13" id="KW-1185">Reference proteome</keyword>
<evidence type="ECO:0000256" key="1">
    <source>
        <dbReference type="ARBA" id="ARBA00005465"/>
    </source>
</evidence>
<dbReference type="SUPFAM" id="SSF55424">
    <property type="entry name" value="FAD/NAD-linked reductases, dimerisation (C-terminal) domain"/>
    <property type="match status" value="1"/>
</dbReference>
<name>A0ABM5ENU3_9SAUR</name>
<dbReference type="Pfam" id="PF00355">
    <property type="entry name" value="Rieske"/>
    <property type="match status" value="1"/>
</dbReference>
<evidence type="ECO:0000256" key="7">
    <source>
        <dbReference type="ARBA" id="ARBA00022827"/>
    </source>
</evidence>
<keyword evidence="6" id="KW-0479">Metal-binding</keyword>
<dbReference type="EC" id="1.4.3.2" evidence="3"/>
<keyword evidence="10" id="KW-0411">Iron-sulfur</keyword>
<evidence type="ECO:0000256" key="5">
    <source>
        <dbReference type="ARBA" id="ARBA00022714"/>
    </source>
</evidence>
<evidence type="ECO:0000313" key="13">
    <source>
        <dbReference type="Proteomes" id="UP001652642"/>
    </source>
</evidence>
<dbReference type="Pfam" id="PF14759">
    <property type="entry name" value="Reductase_C"/>
    <property type="match status" value="1"/>
</dbReference>
<evidence type="ECO:0000256" key="3">
    <source>
        <dbReference type="ARBA" id="ARBA00012806"/>
    </source>
</evidence>
<keyword evidence="9" id="KW-0408">Iron</keyword>
<dbReference type="SUPFAM" id="SSF51905">
    <property type="entry name" value="FAD/NAD(P)-binding domain"/>
    <property type="match status" value="1"/>
</dbReference>
<dbReference type="InterPro" id="IPR017941">
    <property type="entry name" value="Rieske_2Fe-2S"/>
</dbReference>
<keyword evidence="7" id="KW-0274">FAD</keyword>
<feature type="domain" description="Rieske" evidence="12">
    <location>
        <begin position="21"/>
        <end position="116"/>
    </location>
</feature>
<dbReference type="Proteomes" id="UP001652642">
    <property type="component" value="Chromosome 7"/>
</dbReference>
<dbReference type="SUPFAM" id="SSF50022">
    <property type="entry name" value="ISP domain"/>
    <property type="match status" value="1"/>
</dbReference>
<protein>
    <recommendedName>
        <fullName evidence="3">L-amino-acid oxidase</fullName>
        <ecNumber evidence="3">1.4.3.2</ecNumber>
    </recommendedName>
</protein>
<dbReference type="PANTHER" id="PTHR43557:SF7">
    <property type="entry name" value="RIESKE DOMAIN-CONTAINING PROTEIN"/>
    <property type="match status" value="1"/>
</dbReference>
<dbReference type="GeneID" id="110084300"/>
<keyword evidence="4" id="KW-0285">Flavoprotein</keyword>
<evidence type="ECO:0000256" key="11">
    <source>
        <dbReference type="ARBA" id="ARBA00023180"/>
    </source>
</evidence>
<dbReference type="PROSITE" id="PS51296">
    <property type="entry name" value="RIESKE"/>
    <property type="match status" value="1"/>
</dbReference>
<organism evidence="13 14">
    <name type="scientific">Pogona vitticeps</name>
    <name type="common">central bearded dragon</name>
    <dbReference type="NCBI Taxonomy" id="103695"/>
    <lineage>
        <taxon>Eukaryota</taxon>
        <taxon>Metazoa</taxon>
        <taxon>Chordata</taxon>
        <taxon>Craniata</taxon>
        <taxon>Vertebrata</taxon>
        <taxon>Euteleostomi</taxon>
        <taxon>Lepidosauria</taxon>
        <taxon>Squamata</taxon>
        <taxon>Bifurcata</taxon>
        <taxon>Unidentata</taxon>
        <taxon>Episquamata</taxon>
        <taxon>Toxicofera</taxon>
        <taxon>Iguania</taxon>
        <taxon>Acrodonta</taxon>
        <taxon>Agamidae</taxon>
        <taxon>Amphibolurinae</taxon>
        <taxon>Pogona</taxon>
    </lineage>
</organism>
<dbReference type="Gene3D" id="3.50.50.60">
    <property type="entry name" value="FAD/NAD(P)-binding domain"/>
    <property type="match status" value="2"/>
</dbReference>
<evidence type="ECO:0000256" key="6">
    <source>
        <dbReference type="ARBA" id="ARBA00022723"/>
    </source>
</evidence>
<evidence type="ECO:0000256" key="2">
    <source>
        <dbReference type="ARBA" id="ARBA00006442"/>
    </source>
</evidence>
<dbReference type="InterPro" id="IPR028202">
    <property type="entry name" value="Reductase_C"/>
</dbReference>
<evidence type="ECO:0000313" key="14">
    <source>
        <dbReference type="RefSeq" id="XP_072834821.1"/>
    </source>
</evidence>
<accession>A0ABM5ENU3</accession>
<comment type="similarity">
    <text evidence="1">Belongs to the flavin monoamine oxidase family. FIG1 subfamily.</text>
</comment>
<reference evidence="14" key="1">
    <citation type="submission" date="2025-08" db="UniProtKB">
        <authorList>
            <consortium name="RefSeq"/>
        </authorList>
    </citation>
    <scope>IDENTIFICATION</scope>
</reference>